<dbReference type="EMBL" id="PKUQ01000005">
    <property type="protein sequence ID" value="PLW78495.1"/>
    <property type="molecule type" value="Genomic_DNA"/>
</dbReference>
<reference evidence="1 2" key="1">
    <citation type="submission" date="2018-01" db="EMBL/GenBank/DDBJ databases">
        <title>The draft genome sequence of Cohaesibacter sp. H1304.</title>
        <authorList>
            <person name="Wang N.-N."/>
            <person name="Du Z.-J."/>
        </authorList>
    </citation>
    <scope>NUCLEOTIDE SEQUENCE [LARGE SCALE GENOMIC DNA]</scope>
    <source>
        <strain evidence="1 2">H1304</strain>
    </source>
</reference>
<organism evidence="1 2">
    <name type="scientific">Cohaesibacter celericrescens</name>
    <dbReference type="NCBI Taxonomy" id="2067669"/>
    <lineage>
        <taxon>Bacteria</taxon>
        <taxon>Pseudomonadati</taxon>
        <taxon>Pseudomonadota</taxon>
        <taxon>Alphaproteobacteria</taxon>
        <taxon>Hyphomicrobiales</taxon>
        <taxon>Cohaesibacteraceae</taxon>
    </lineage>
</organism>
<keyword evidence="2" id="KW-1185">Reference proteome</keyword>
<evidence type="ECO:0000313" key="1">
    <source>
        <dbReference type="EMBL" id="PLW78495.1"/>
    </source>
</evidence>
<evidence type="ECO:0008006" key="3">
    <source>
        <dbReference type="Google" id="ProtNLM"/>
    </source>
</evidence>
<evidence type="ECO:0000313" key="2">
    <source>
        <dbReference type="Proteomes" id="UP000234881"/>
    </source>
</evidence>
<dbReference type="AlphaFoldDB" id="A0A2N5XVN3"/>
<sequence>MKLLETGRAVNHLRKLTKCSPARYFKTNPKSIRFAVMLYVQFPFFLRNVEDILHGCGIDVSYETILFWWNRFGPIFTSEILKRQVERSLSNP</sequence>
<comment type="caution">
    <text evidence="1">The sequence shown here is derived from an EMBL/GenBank/DDBJ whole genome shotgun (WGS) entry which is preliminary data.</text>
</comment>
<gene>
    <name evidence="1" type="ORF">C0081_04190</name>
</gene>
<protein>
    <recommendedName>
        <fullName evidence="3">IS6 family transposase</fullName>
    </recommendedName>
</protein>
<name>A0A2N5XVN3_9HYPH</name>
<proteinExistence type="predicted"/>
<accession>A0A2N5XVN3</accession>
<dbReference type="Proteomes" id="UP000234881">
    <property type="component" value="Unassembled WGS sequence"/>
</dbReference>